<keyword evidence="1" id="KW-0805">Transcription regulation</keyword>
<dbReference type="SMART" id="SM00066">
    <property type="entry name" value="GAL4"/>
    <property type="match status" value="1"/>
</dbReference>
<dbReference type="PROSITE" id="PS50217">
    <property type="entry name" value="BZIP"/>
    <property type="match status" value="1"/>
</dbReference>
<comment type="caution">
    <text evidence="8">The sequence shown here is derived from an EMBL/GenBank/DDBJ whole genome shotgun (WGS) entry which is preliminary data.</text>
</comment>
<reference evidence="8 9" key="1">
    <citation type="submission" date="2013-03" db="EMBL/GenBank/DDBJ databases">
        <title>The Genome Sequence of Exophiala aquamarina CBS 119918.</title>
        <authorList>
            <consortium name="The Broad Institute Genomics Platform"/>
            <person name="Cuomo C."/>
            <person name="de Hoog S."/>
            <person name="Gorbushina A."/>
            <person name="Walker B."/>
            <person name="Young S.K."/>
            <person name="Zeng Q."/>
            <person name="Gargeya S."/>
            <person name="Fitzgerald M."/>
            <person name="Haas B."/>
            <person name="Abouelleil A."/>
            <person name="Allen A.W."/>
            <person name="Alvarado L."/>
            <person name="Arachchi H.M."/>
            <person name="Berlin A.M."/>
            <person name="Chapman S.B."/>
            <person name="Gainer-Dewar J."/>
            <person name="Goldberg J."/>
            <person name="Griggs A."/>
            <person name="Gujja S."/>
            <person name="Hansen M."/>
            <person name="Howarth C."/>
            <person name="Imamovic A."/>
            <person name="Ireland A."/>
            <person name="Larimer J."/>
            <person name="McCowan C."/>
            <person name="Murphy C."/>
            <person name="Pearson M."/>
            <person name="Poon T.W."/>
            <person name="Priest M."/>
            <person name="Roberts A."/>
            <person name="Saif S."/>
            <person name="Shea T."/>
            <person name="Sisk P."/>
            <person name="Sykes S."/>
            <person name="Wortman J."/>
            <person name="Nusbaum C."/>
            <person name="Birren B."/>
        </authorList>
    </citation>
    <scope>NUCLEOTIDE SEQUENCE [LARGE SCALE GENOMIC DNA]</scope>
    <source>
        <strain evidence="8 9">CBS 119918</strain>
    </source>
</reference>
<evidence type="ECO:0000313" key="9">
    <source>
        <dbReference type="Proteomes" id="UP000027920"/>
    </source>
</evidence>
<keyword evidence="2" id="KW-0238">DNA-binding</keyword>
<dbReference type="OrthoDB" id="2283488at2759"/>
<name>A0A072PKV9_9EURO</name>
<feature type="domain" description="Zn(2)-C6 fungal-type" evidence="6">
    <location>
        <begin position="19"/>
        <end position="48"/>
    </location>
</feature>
<dbReference type="GO" id="GO:0003677">
    <property type="term" value="F:DNA binding"/>
    <property type="evidence" value="ECO:0007669"/>
    <property type="project" value="UniProtKB-KW"/>
</dbReference>
<dbReference type="InterPro" id="IPR004827">
    <property type="entry name" value="bZIP"/>
</dbReference>
<feature type="region of interest" description="Disordered" evidence="5">
    <location>
        <begin position="101"/>
        <end position="162"/>
    </location>
</feature>
<dbReference type="SUPFAM" id="SSF57701">
    <property type="entry name" value="Zn2/Cys6 DNA-binding domain"/>
    <property type="match status" value="1"/>
</dbReference>
<dbReference type="HOGENOM" id="CLU_563851_0_0_1"/>
<evidence type="ECO:0000313" key="8">
    <source>
        <dbReference type="EMBL" id="KEF60724.1"/>
    </source>
</evidence>
<evidence type="ECO:0000259" key="7">
    <source>
        <dbReference type="PROSITE" id="PS50217"/>
    </source>
</evidence>
<organism evidence="8 9">
    <name type="scientific">Exophiala aquamarina CBS 119918</name>
    <dbReference type="NCBI Taxonomy" id="1182545"/>
    <lineage>
        <taxon>Eukaryota</taxon>
        <taxon>Fungi</taxon>
        <taxon>Dikarya</taxon>
        <taxon>Ascomycota</taxon>
        <taxon>Pezizomycotina</taxon>
        <taxon>Eurotiomycetes</taxon>
        <taxon>Chaetothyriomycetidae</taxon>
        <taxon>Chaetothyriales</taxon>
        <taxon>Herpotrichiellaceae</taxon>
        <taxon>Exophiala</taxon>
    </lineage>
</organism>
<dbReference type="EMBL" id="AMGV01000002">
    <property type="protein sequence ID" value="KEF60724.1"/>
    <property type="molecule type" value="Genomic_DNA"/>
</dbReference>
<dbReference type="Pfam" id="PF00172">
    <property type="entry name" value="Zn_clus"/>
    <property type="match status" value="1"/>
</dbReference>
<evidence type="ECO:0000256" key="1">
    <source>
        <dbReference type="ARBA" id="ARBA00023015"/>
    </source>
</evidence>
<accession>A0A072PKV9</accession>
<dbReference type="Proteomes" id="UP000027920">
    <property type="component" value="Unassembled WGS sequence"/>
</dbReference>
<dbReference type="GO" id="GO:0000981">
    <property type="term" value="F:DNA-binding transcription factor activity, RNA polymerase II-specific"/>
    <property type="evidence" value="ECO:0007669"/>
    <property type="project" value="InterPro"/>
</dbReference>
<evidence type="ECO:0000256" key="4">
    <source>
        <dbReference type="ARBA" id="ARBA00023242"/>
    </source>
</evidence>
<dbReference type="PROSITE" id="PS00463">
    <property type="entry name" value="ZN2_CY6_FUNGAL_1"/>
    <property type="match status" value="1"/>
</dbReference>
<dbReference type="GO" id="GO:0008270">
    <property type="term" value="F:zinc ion binding"/>
    <property type="evidence" value="ECO:0007669"/>
    <property type="project" value="InterPro"/>
</dbReference>
<dbReference type="InterPro" id="IPR046347">
    <property type="entry name" value="bZIP_sf"/>
</dbReference>
<feature type="compositionally biased region" description="Polar residues" evidence="5">
    <location>
        <begin position="151"/>
        <end position="162"/>
    </location>
</feature>
<dbReference type="CDD" id="cd00067">
    <property type="entry name" value="GAL4"/>
    <property type="match status" value="1"/>
</dbReference>
<evidence type="ECO:0000256" key="2">
    <source>
        <dbReference type="ARBA" id="ARBA00023125"/>
    </source>
</evidence>
<evidence type="ECO:0000259" key="6">
    <source>
        <dbReference type="PROSITE" id="PS50048"/>
    </source>
</evidence>
<protein>
    <recommendedName>
        <fullName evidence="10">Zn(2)-C6 fungal-type domain-containing protein</fullName>
    </recommendedName>
</protein>
<feature type="compositionally biased region" description="Polar residues" evidence="5">
    <location>
        <begin position="344"/>
        <end position="353"/>
    </location>
</feature>
<feature type="region of interest" description="Disordered" evidence="5">
    <location>
        <begin position="316"/>
        <end position="394"/>
    </location>
</feature>
<dbReference type="STRING" id="1182545.A0A072PKV9"/>
<dbReference type="PROSITE" id="PS50048">
    <property type="entry name" value="ZN2_CY6_FUNGAL_2"/>
    <property type="match status" value="1"/>
</dbReference>
<dbReference type="RefSeq" id="XP_013263314.1">
    <property type="nucleotide sequence ID" value="XM_013407860.1"/>
</dbReference>
<proteinExistence type="predicted"/>
<dbReference type="SMART" id="SM00338">
    <property type="entry name" value="BRLZ"/>
    <property type="match status" value="1"/>
</dbReference>
<dbReference type="InterPro" id="IPR036864">
    <property type="entry name" value="Zn2-C6_fun-type_DNA-bd_sf"/>
</dbReference>
<sequence>MSKPYAEIDTGKHHWVSRACDFCRLKKAKCGSSLPCATCVQRGIPCIRRNGQKHPLKSQEFHDSPVKDVHALYQGCKDNSDMTEIGDITTRTILENLDLIDRTDPDPAAGVRNLSPEGTRGLSASTSSSPSPAFTSSEGPSSSNSMSSISRQTTDSSRSFPSPNSFECVVGLQTASIEALSTTRPSRQSLPGLISATDFDYAQPDHVMPPLFGTDFSETRLLSGTGMTNTAPTASPYDDTTSVMFYNFPLYHDLIGDIRQPEQDRPAQGDFGFNPVSTLSKHSLVKVGDVEMMDSWHGLEKHTEYGKLGNSPVGLQSWEGGDLSTVPTNHSFHGGAISPEELDSTTTKRNYSTALPPARRNGCPSTRRVYKRRRKRGGDSTSDGPQLPESEKHRISLEKNRRAAAKCREKKRSEIQQLAEITRASAVENNLLKQQTMQMREEILDLGSKLLTHVSRGECRRPEEVRMVLDDWLDRFRSSWRSCN</sequence>
<keyword evidence="3" id="KW-0804">Transcription</keyword>
<gene>
    <name evidence="8" type="ORF">A1O9_02285</name>
</gene>
<dbReference type="CDD" id="cd14687">
    <property type="entry name" value="bZIP_ATF2"/>
    <property type="match status" value="1"/>
</dbReference>
<dbReference type="Gene3D" id="1.20.5.170">
    <property type="match status" value="1"/>
</dbReference>
<feature type="domain" description="BZIP" evidence="7">
    <location>
        <begin position="390"/>
        <end position="453"/>
    </location>
</feature>
<evidence type="ECO:0000256" key="3">
    <source>
        <dbReference type="ARBA" id="ARBA00023163"/>
    </source>
</evidence>
<dbReference type="VEuPathDB" id="FungiDB:A1O9_02285"/>
<feature type="compositionally biased region" description="Low complexity" evidence="5">
    <location>
        <begin position="123"/>
        <end position="150"/>
    </location>
</feature>
<dbReference type="AlphaFoldDB" id="A0A072PKV9"/>
<keyword evidence="4" id="KW-0539">Nucleus</keyword>
<evidence type="ECO:0000256" key="5">
    <source>
        <dbReference type="SAM" id="MobiDB-lite"/>
    </source>
</evidence>
<dbReference type="InterPro" id="IPR001138">
    <property type="entry name" value="Zn2Cys6_DnaBD"/>
</dbReference>
<evidence type="ECO:0008006" key="10">
    <source>
        <dbReference type="Google" id="ProtNLM"/>
    </source>
</evidence>
<keyword evidence="9" id="KW-1185">Reference proteome</keyword>
<dbReference type="GeneID" id="25277230"/>
<dbReference type="SUPFAM" id="SSF57959">
    <property type="entry name" value="Leucine zipper domain"/>
    <property type="match status" value="1"/>
</dbReference>
<dbReference type="Gene3D" id="4.10.240.10">
    <property type="entry name" value="Zn(2)-C6 fungal-type DNA-binding domain"/>
    <property type="match status" value="1"/>
</dbReference>